<feature type="domain" description="PPM-type phosphatase" evidence="2">
    <location>
        <begin position="467"/>
        <end position="724"/>
    </location>
</feature>
<feature type="compositionally biased region" description="Polar residues" evidence="1">
    <location>
        <begin position="183"/>
        <end position="192"/>
    </location>
</feature>
<dbReference type="Pfam" id="PF12773">
    <property type="entry name" value="DZR"/>
    <property type="match status" value="1"/>
</dbReference>
<dbReference type="SUPFAM" id="SSF81606">
    <property type="entry name" value="PP2C-like"/>
    <property type="match status" value="1"/>
</dbReference>
<protein>
    <submittedName>
        <fullName evidence="3">Serine/threonine phosphatase</fullName>
    </submittedName>
</protein>
<dbReference type="InterPro" id="IPR036457">
    <property type="entry name" value="PPM-type-like_dom_sf"/>
</dbReference>
<reference evidence="3 4" key="1">
    <citation type="submission" date="2022-04" db="EMBL/GenBank/DDBJ databases">
        <title>Positive selection, recombination, and allopatry shape intraspecific diversity of widespread and dominant cyanobacteria.</title>
        <authorList>
            <person name="Wei J."/>
            <person name="Shu W."/>
            <person name="Hu C."/>
        </authorList>
    </citation>
    <scope>NUCLEOTIDE SEQUENCE [LARGE SCALE GENOMIC DNA]</scope>
    <source>
        <strain evidence="3 4">GB2-A5</strain>
    </source>
</reference>
<dbReference type="NCBIfam" id="NF011149">
    <property type="entry name" value="PRK14559.1"/>
    <property type="match status" value="1"/>
</dbReference>
<organism evidence="3 4">
    <name type="scientific">Funiculus sociatus GB2-A5</name>
    <dbReference type="NCBI Taxonomy" id="2933946"/>
    <lineage>
        <taxon>Bacteria</taxon>
        <taxon>Bacillati</taxon>
        <taxon>Cyanobacteriota</taxon>
        <taxon>Cyanophyceae</taxon>
        <taxon>Coleofasciculales</taxon>
        <taxon>Coleofasciculaceae</taxon>
        <taxon>Funiculus</taxon>
    </lineage>
</organism>
<evidence type="ECO:0000313" key="3">
    <source>
        <dbReference type="EMBL" id="MEP0863438.1"/>
    </source>
</evidence>
<sequence>MLVCPQCQFENPNTNKFCQKCGTSLTHKVCPQCTTHVPFNLENCPNCGEKTGTVRWAILSIEPKLSVVPQATSEASEDSTDKVVEIVSTTETIQPSSDVAVVQTIPLEILVEQQDITTVPLLDNPKVEVSPASVETAEDTLDLTSTASPVSPTVSVSSGDDQTQPLGANEAIDLSPAEETSDEQQSVDSSIPETDKETKPPEQTYLDQQKRYQLLDSPPQNSGVTEVMVRVLDTQPFQQSLLEAVVDSATSESMTASEDTLSAKSIPGIVRAYLDLHNKFYPTVPAIHDAWQENETSVVLLEDRSELPLLIELWKNAQMPMLQILYWLDEMAKLWASLEPWQMRRSLLELSNLRVDEDQTLCLQRLYAESEDTPITLHDLGQMWQGLFYQSQRTQFNSLDQLFRDLRASKISTASEVRSRLEEIASEIESNQQQKISRQDLPTSADSSEGDDMPTIILPMQLLSLDDAGYTDIGRQREHNEDNFGIQTQVKKQETPLGRTVQARGLYILCDGMGGHAGGEVASLMAVDTLKRYFKANWQDHLPSEDSIREAIHLANKAIYDTNQQNARSGSGRMGTTLVLVLVEDTKVAIAHVGDSRLYRLSRKLGLEQVTVDHEVGQREIQRGVEPTLAYSRPDAYQLTQALGPRDEQFVRPDVQFIELNEDTLLILCSDGLSDNDLLETHWQTHLLPLLSSRANLDQGLMQLIDLANQHNGHDNITAVIIRAKVRPDLEQQQLF</sequence>
<accession>A0ABV0JJ22</accession>
<dbReference type="Gene3D" id="3.60.40.10">
    <property type="entry name" value="PPM-type phosphatase domain"/>
    <property type="match status" value="1"/>
</dbReference>
<dbReference type="PANTHER" id="PTHR47992">
    <property type="entry name" value="PROTEIN PHOSPHATASE"/>
    <property type="match status" value="1"/>
</dbReference>
<feature type="region of interest" description="Disordered" evidence="1">
    <location>
        <begin position="428"/>
        <end position="452"/>
    </location>
</feature>
<gene>
    <name evidence="3" type="ORF">NDI37_03025</name>
</gene>
<feature type="region of interest" description="Disordered" evidence="1">
    <location>
        <begin position="132"/>
        <end position="202"/>
    </location>
</feature>
<evidence type="ECO:0000256" key="1">
    <source>
        <dbReference type="SAM" id="MobiDB-lite"/>
    </source>
</evidence>
<evidence type="ECO:0000259" key="2">
    <source>
        <dbReference type="PROSITE" id="PS51746"/>
    </source>
</evidence>
<feature type="compositionally biased region" description="Low complexity" evidence="1">
    <location>
        <begin position="144"/>
        <end position="158"/>
    </location>
</feature>
<dbReference type="SMART" id="SM00332">
    <property type="entry name" value="PP2Cc"/>
    <property type="match status" value="1"/>
</dbReference>
<dbReference type="RefSeq" id="WP_190421957.1">
    <property type="nucleotide sequence ID" value="NZ_JAMPKK010000004.1"/>
</dbReference>
<dbReference type="Proteomes" id="UP001442494">
    <property type="component" value="Unassembled WGS sequence"/>
</dbReference>
<name>A0ABV0JJ22_9CYAN</name>
<dbReference type="InterPro" id="IPR025874">
    <property type="entry name" value="DZR"/>
</dbReference>
<dbReference type="Pfam" id="PF13672">
    <property type="entry name" value="PP2C_2"/>
    <property type="match status" value="1"/>
</dbReference>
<keyword evidence="4" id="KW-1185">Reference proteome</keyword>
<dbReference type="EMBL" id="JAMPKK010000004">
    <property type="protein sequence ID" value="MEP0863438.1"/>
    <property type="molecule type" value="Genomic_DNA"/>
</dbReference>
<proteinExistence type="predicted"/>
<dbReference type="PROSITE" id="PS51746">
    <property type="entry name" value="PPM_2"/>
    <property type="match status" value="1"/>
</dbReference>
<dbReference type="SMART" id="SM00331">
    <property type="entry name" value="PP2C_SIG"/>
    <property type="match status" value="1"/>
</dbReference>
<dbReference type="CDD" id="cd00143">
    <property type="entry name" value="PP2Cc"/>
    <property type="match status" value="1"/>
</dbReference>
<feature type="compositionally biased region" description="Polar residues" evidence="1">
    <location>
        <begin position="428"/>
        <end position="447"/>
    </location>
</feature>
<comment type="caution">
    <text evidence="3">The sequence shown here is derived from an EMBL/GenBank/DDBJ whole genome shotgun (WGS) entry which is preliminary data.</text>
</comment>
<evidence type="ECO:0000313" key="4">
    <source>
        <dbReference type="Proteomes" id="UP001442494"/>
    </source>
</evidence>
<dbReference type="InterPro" id="IPR001932">
    <property type="entry name" value="PPM-type_phosphatase-like_dom"/>
</dbReference>
<dbReference type="InterPro" id="IPR015655">
    <property type="entry name" value="PP2C"/>
</dbReference>